<feature type="transmembrane region" description="Helical" evidence="1">
    <location>
        <begin position="188"/>
        <end position="212"/>
    </location>
</feature>
<reference evidence="3" key="1">
    <citation type="journal article" date="2019" name="Int. J. Syst. Evol. Microbiol.">
        <title>The Global Catalogue of Microorganisms (GCM) 10K type strain sequencing project: providing services to taxonomists for standard genome sequencing and annotation.</title>
        <authorList>
            <consortium name="The Broad Institute Genomics Platform"/>
            <consortium name="The Broad Institute Genome Sequencing Center for Infectious Disease"/>
            <person name="Wu L."/>
            <person name="Ma J."/>
        </authorList>
    </citation>
    <scope>NUCLEOTIDE SEQUENCE [LARGE SCALE GENOMIC DNA]</scope>
    <source>
        <strain evidence="3">CGMCC 4.7289</strain>
    </source>
</reference>
<keyword evidence="1" id="KW-1133">Transmembrane helix</keyword>
<proteinExistence type="predicted"/>
<dbReference type="Proteomes" id="UP001595816">
    <property type="component" value="Unassembled WGS sequence"/>
</dbReference>
<dbReference type="EMBL" id="JBHSAY010000033">
    <property type="protein sequence ID" value="MFC4136578.1"/>
    <property type="molecule type" value="Genomic_DNA"/>
</dbReference>
<keyword evidence="1" id="KW-0472">Membrane</keyword>
<keyword evidence="3" id="KW-1185">Reference proteome</keyword>
<sequence>MTKTGIADRAPAKSAQDTTAIKTGVPTALAAVGLVWLAVTLAVARGTLHGSSGDVALSTAALSLPALVQAAVFAGIAAGFATTIGIARTRTRVLAGFGTGLAVGVLAFGTVLLGYGLERGLETAVAAAIGVAALLGGGIGALRPVRMLQTGLIVTLPVIVLGYVVGHFSEPLLKLFGDNGTVASRYSASGYIGVTEALVQGLIAGIVAFVLLRRGGPLPIKDNRIVFVAYAFAGALPGLIIGLSEVLTRGGAAWLIDMTTTFSKYDQVLFGWGNGNRANQALVVFFVGALASLILYGRTIKKPAA</sequence>
<feature type="transmembrane region" description="Helical" evidence="1">
    <location>
        <begin position="123"/>
        <end position="142"/>
    </location>
</feature>
<accession>A0ABV8M1Y6</accession>
<feature type="transmembrane region" description="Helical" evidence="1">
    <location>
        <begin position="149"/>
        <end position="168"/>
    </location>
</feature>
<gene>
    <name evidence="2" type="ORF">ACFOZ4_38725</name>
</gene>
<protein>
    <submittedName>
        <fullName evidence="2">Uncharacterized protein</fullName>
    </submittedName>
</protein>
<feature type="transmembrane region" description="Helical" evidence="1">
    <location>
        <begin position="64"/>
        <end position="86"/>
    </location>
</feature>
<name>A0ABV8M1Y6_9ACTN</name>
<feature type="transmembrane region" description="Helical" evidence="1">
    <location>
        <begin position="224"/>
        <end position="244"/>
    </location>
</feature>
<feature type="transmembrane region" description="Helical" evidence="1">
    <location>
        <begin position="21"/>
        <end position="44"/>
    </location>
</feature>
<keyword evidence="1" id="KW-0812">Transmembrane</keyword>
<comment type="caution">
    <text evidence="2">The sequence shown here is derived from an EMBL/GenBank/DDBJ whole genome shotgun (WGS) entry which is preliminary data.</text>
</comment>
<evidence type="ECO:0000313" key="3">
    <source>
        <dbReference type="Proteomes" id="UP001595816"/>
    </source>
</evidence>
<feature type="transmembrane region" description="Helical" evidence="1">
    <location>
        <begin position="93"/>
        <end position="117"/>
    </location>
</feature>
<feature type="transmembrane region" description="Helical" evidence="1">
    <location>
        <begin position="278"/>
        <end position="296"/>
    </location>
</feature>
<organism evidence="2 3">
    <name type="scientific">Hamadaea flava</name>
    <dbReference type="NCBI Taxonomy" id="1742688"/>
    <lineage>
        <taxon>Bacteria</taxon>
        <taxon>Bacillati</taxon>
        <taxon>Actinomycetota</taxon>
        <taxon>Actinomycetes</taxon>
        <taxon>Micromonosporales</taxon>
        <taxon>Micromonosporaceae</taxon>
        <taxon>Hamadaea</taxon>
    </lineage>
</organism>
<dbReference type="RefSeq" id="WP_253760227.1">
    <property type="nucleotide sequence ID" value="NZ_JAMZDZ010000001.1"/>
</dbReference>
<evidence type="ECO:0000256" key="1">
    <source>
        <dbReference type="SAM" id="Phobius"/>
    </source>
</evidence>
<evidence type="ECO:0000313" key="2">
    <source>
        <dbReference type="EMBL" id="MFC4136578.1"/>
    </source>
</evidence>